<keyword evidence="2" id="KW-1185">Reference proteome</keyword>
<reference evidence="1" key="1">
    <citation type="submission" date="2019-11" db="EMBL/GenBank/DDBJ databases">
        <title>Nori genome reveals adaptations in red seaweeds to the harsh intertidal environment.</title>
        <authorList>
            <person name="Wang D."/>
            <person name="Mao Y."/>
        </authorList>
    </citation>
    <scope>NUCLEOTIDE SEQUENCE</scope>
    <source>
        <tissue evidence="1">Gametophyte</tissue>
    </source>
</reference>
<evidence type="ECO:0000313" key="2">
    <source>
        <dbReference type="Proteomes" id="UP000798662"/>
    </source>
</evidence>
<accession>A0ACC3CDX3</accession>
<evidence type="ECO:0000313" key="1">
    <source>
        <dbReference type="EMBL" id="KAK1868285.1"/>
    </source>
</evidence>
<dbReference type="EMBL" id="CM020620">
    <property type="protein sequence ID" value="KAK1868285.1"/>
    <property type="molecule type" value="Genomic_DNA"/>
</dbReference>
<sequence>MAHPPRLEEDRQLPALDTARCRLRSCWALVHEPEGCKAGRPGLHPHPRRTSPHPAGKGILPPPSLALPAYLFFFCVFLCIAAPGRRSLPPPAPHTVVREDLARWHGSL</sequence>
<protein>
    <submittedName>
        <fullName evidence="1">Uncharacterized protein</fullName>
    </submittedName>
</protein>
<gene>
    <name evidence="1" type="ORF">I4F81_010777</name>
</gene>
<comment type="caution">
    <text evidence="1">The sequence shown here is derived from an EMBL/GenBank/DDBJ whole genome shotgun (WGS) entry which is preliminary data.</text>
</comment>
<proteinExistence type="predicted"/>
<organism evidence="1 2">
    <name type="scientific">Pyropia yezoensis</name>
    <name type="common">Susabi-nori</name>
    <name type="synonym">Porphyra yezoensis</name>
    <dbReference type="NCBI Taxonomy" id="2788"/>
    <lineage>
        <taxon>Eukaryota</taxon>
        <taxon>Rhodophyta</taxon>
        <taxon>Bangiophyceae</taxon>
        <taxon>Bangiales</taxon>
        <taxon>Bangiaceae</taxon>
        <taxon>Pyropia</taxon>
    </lineage>
</organism>
<dbReference type="Proteomes" id="UP000798662">
    <property type="component" value="Chromosome 3"/>
</dbReference>
<name>A0ACC3CDX3_PYRYE</name>